<reference evidence="1 2" key="1">
    <citation type="journal article" date="2021" name="Commun. Biol.">
        <title>Genomic insights into the host specific adaptation of the Pneumocystis genus.</title>
        <authorList>
            <person name="Cisse O.H."/>
            <person name="Ma L."/>
            <person name="Dekker J.P."/>
            <person name="Khil P.P."/>
            <person name="Youn J.-H."/>
            <person name="Brenchley J.M."/>
            <person name="Blair R."/>
            <person name="Pahar B."/>
            <person name="Chabe M."/>
            <person name="Van Rompay K.K.A."/>
            <person name="Keesler R."/>
            <person name="Sukura A."/>
            <person name="Hirsch V."/>
            <person name="Kutty G."/>
            <person name="Liu Y."/>
            <person name="Peng L."/>
            <person name="Chen J."/>
            <person name="Song J."/>
            <person name="Weissenbacher-Lang C."/>
            <person name="Xu J."/>
            <person name="Upham N.S."/>
            <person name="Stajich J.E."/>
            <person name="Cuomo C.A."/>
            <person name="Cushion M.T."/>
            <person name="Kovacs J.A."/>
        </authorList>
    </citation>
    <scope>NUCLEOTIDE SEQUENCE [LARGE SCALE GENOMIC DNA]</scope>
    <source>
        <strain evidence="1 2">RABM</strain>
    </source>
</reference>
<keyword evidence="2" id="KW-1185">Reference proteome</keyword>
<proteinExistence type="predicted"/>
<gene>
    <name evidence="1" type="ORF">PORY_000339</name>
</gene>
<evidence type="ECO:0000313" key="1">
    <source>
        <dbReference type="EMBL" id="KAG4306351.1"/>
    </source>
</evidence>
<name>A0ACB7CF94_9ASCO</name>
<comment type="caution">
    <text evidence="1">The sequence shown here is derived from an EMBL/GenBank/DDBJ whole genome shotgun (WGS) entry which is preliminary data.</text>
</comment>
<sequence>MSAPPWQQRSAAENTNSTEASSSKALLVSEPPVSLETSSKWSEYKAPDGRIYWNDGKTSVWEKPDELKTEEEASNDCCIEIGKLNWKEYIAPGGRKYWYNTKSGESVWNMPDACKKAIEALRAAKEEAALRKEKNAMGIDASNQDDGLQMVLRDDMVVAGPDGKAQSLALASSWVEEKEVQNYTSLEDAEAAFMKMLRRCGVGPNWTWEQTMRTVIKQPQYRAIKDPIQRKLTFEKYVEEIQKQESEREQDRLIKLKTDFNRMFKMHPEIKYYTRWRVAREILEGETAFRATDNEEERKQLFQEYIMELKRIENEKEHKMRNEAMDAFSALLESLKLKPYSRWSSAQAKFREHPEFKSNPKFQILSNLDILIVYESHIKGLERAYIDQRQANKLKKQRTERKNREEFTKLLQDLYYEKKIGPGTKWMTIYPLIKNDVRYKNILGQPGSTPLELFWDIVEEAERDMRHKKNLAHDILTEQKFDFNEKTTLSQFSEAIHKDKKGAELSDSTLSSIYVILRDKVLRRLEDEKKSDERRQKRRINELRYVIKHLKPPLQLSDTWEDVRKRIEHTEEFLAIDSEENRELAFKKQMRRMKEKHEEKDASSRNYHKSSRVSRHSRDSPRSRDADSREFSNNLRHTRHDYHVYRDSGYRNYDRDSGNESDTRYRKRIKSDKDYNNSNEQPYDKEDKNVIESSEEEGEIH</sequence>
<evidence type="ECO:0000313" key="2">
    <source>
        <dbReference type="Proteomes" id="UP000768646"/>
    </source>
</evidence>
<organism evidence="1 2">
    <name type="scientific">Pneumocystis oryctolagi</name>
    <dbReference type="NCBI Taxonomy" id="42067"/>
    <lineage>
        <taxon>Eukaryota</taxon>
        <taxon>Fungi</taxon>
        <taxon>Dikarya</taxon>
        <taxon>Ascomycota</taxon>
        <taxon>Taphrinomycotina</taxon>
        <taxon>Pneumocystomycetes</taxon>
        <taxon>Pneumocystaceae</taxon>
        <taxon>Pneumocystis</taxon>
    </lineage>
</organism>
<dbReference type="Proteomes" id="UP000768646">
    <property type="component" value="Unassembled WGS sequence"/>
</dbReference>
<accession>A0ACB7CF94</accession>
<dbReference type="EMBL" id="JABTEG010000001">
    <property type="protein sequence ID" value="KAG4306351.1"/>
    <property type="molecule type" value="Genomic_DNA"/>
</dbReference>
<protein>
    <submittedName>
        <fullName evidence="1">Uncharacterized protein</fullName>
    </submittedName>
</protein>